<dbReference type="Proteomes" id="UP000383932">
    <property type="component" value="Unassembled WGS sequence"/>
</dbReference>
<dbReference type="Gene3D" id="1.20.1250.20">
    <property type="entry name" value="MFS general substrate transporter like domains"/>
    <property type="match status" value="1"/>
</dbReference>
<dbReference type="PRINTS" id="PR01035">
    <property type="entry name" value="TCRTETA"/>
</dbReference>
<feature type="transmembrane region" description="Helical" evidence="7">
    <location>
        <begin position="171"/>
        <end position="189"/>
    </location>
</feature>
<dbReference type="EMBL" id="SSOP01000007">
    <property type="protein sequence ID" value="KAB5595651.1"/>
    <property type="molecule type" value="Genomic_DNA"/>
</dbReference>
<dbReference type="InterPro" id="IPR001958">
    <property type="entry name" value="Tet-R_TetA/multi-R_MdtG-like"/>
</dbReference>
<dbReference type="OrthoDB" id="10262656at2759"/>
<dbReference type="InterPro" id="IPR036259">
    <property type="entry name" value="MFS_trans_sf"/>
</dbReference>
<evidence type="ECO:0000313" key="8">
    <source>
        <dbReference type="EMBL" id="KAB5595651.1"/>
    </source>
</evidence>
<dbReference type="PANTHER" id="PTHR23504:SF17">
    <property type="entry name" value="MAJOR FACILITATOR SUPERFAMILY (MFS) PROFILE DOMAIN-CONTAINING PROTEIN"/>
    <property type="match status" value="1"/>
</dbReference>
<evidence type="ECO:0000256" key="3">
    <source>
        <dbReference type="ARBA" id="ARBA00022692"/>
    </source>
</evidence>
<evidence type="ECO:0000256" key="2">
    <source>
        <dbReference type="ARBA" id="ARBA00022448"/>
    </source>
</evidence>
<accession>A0A5N5QVP6</accession>
<dbReference type="Pfam" id="PF07690">
    <property type="entry name" value="MFS_1"/>
    <property type="match status" value="1"/>
</dbReference>
<organism evidence="8 9">
    <name type="scientific">Ceratobasidium theobromae</name>
    <dbReference type="NCBI Taxonomy" id="1582974"/>
    <lineage>
        <taxon>Eukaryota</taxon>
        <taxon>Fungi</taxon>
        <taxon>Dikarya</taxon>
        <taxon>Basidiomycota</taxon>
        <taxon>Agaricomycotina</taxon>
        <taxon>Agaricomycetes</taxon>
        <taxon>Cantharellales</taxon>
        <taxon>Ceratobasidiaceae</taxon>
        <taxon>Ceratobasidium</taxon>
    </lineage>
</organism>
<feature type="transmembrane region" description="Helical" evidence="7">
    <location>
        <begin position="100"/>
        <end position="126"/>
    </location>
</feature>
<feature type="transmembrane region" description="Helical" evidence="7">
    <location>
        <begin position="229"/>
        <end position="251"/>
    </location>
</feature>
<gene>
    <name evidence="8" type="ORF">CTheo_889</name>
</gene>
<keyword evidence="2" id="KW-0813">Transport</keyword>
<reference evidence="8 9" key="1">
    <citation type="journal article" date="2019" name="Fungal Biol. Biotechnol.">
        <title>Draft genome sequence of fastidious pathogen Ceratobasidium theobromae, which causes vascular-streak dieback in Theobroma cacao.</title>
        <authorList>
            <person name="Ali S.S."/>
            <person name="Asman A."/>
            <person name="Shao J."/>
            <person name="Firmansyah A.P."/>
            <person name="Susilo A.W."/>
            <person name="Rosmana A."/>
            <person name="McMahon P."/>
            <person name="Junaid M."/>
            <person name="Guest D."/>
            <person name="Kheng T.Y."/>
            <person name="Meinhardt L.W."/>
            <person name="Bailey B.A."/>
        </authorList>
    </citation>
    <scope>NUCLEOTIDE SEQUENCE [LARGE SCALE GENOMIC DNA]</scope>
    <source>
        <strain evidence="8 9">CT2</strain>
    </source>
</reference>
<dbReference type="InterPro" id="IPR011701">
    <property type="entry name" value="MFS"/>
</dbReference>
<dbReference type="SUPFAM" id="SSF103473">
    <property type="entry name" value="MFS general substrate transporter"/>
    <property type="match status" value="1"/>
</dbReference>
<proteinExistence type="predicted"/>
<feature type="transmembrane region" description="Helical" evidence="7">
    <location>
        <begin position="195"/>
        <end position="217"/>
    </location>
</feature>
<evidence type="ECO:0000256" key="7">
    <source>
        <dbReference type="SAM" id="Phobius"/>
    </source>
</evidence>
<feature type="region of interest" description="Disordered" evidence="6">
    <location>
        <begin position="1"/>
        <end position="24"/>
    </location>
</feature>
<evidence type="ECO:0000256" key="6">
    <source>
        <dbReference type="SAM" id="MobiDB-lite"/>
    </source>
</evidence>
<evidence type="ECO:0000256" key="1">
    <source>
        <dbReference type="ARBA" id="ARBA00004141"/>
    </source>
</evidence>
<feature type="transmembrane region" description="Helical" evidence="7">
    <location>
        <begin position="670"/>
        <end position="689"/>
    </location>
</feature>
<feature type="region of interest" description="Disordered" evidence="6">
    <location>
        <begin position="296"/>
        <end position="392"/>
    </location>
</feature>
<evidence type="ECO:0000313" key="9">
    <source>
        <dbReference type="Proteomes" id="UP000383932"/>
    </source>
</evidence>
<name>A0A5N5QVP6_9AGAM</name>
<comment type="subcellular location">
    <subcellularLocation>
        <location evidence="1">Membrane</location>
        <topology evidence="1">Multi-pass membrane protein</topology>
    </subcellularLocation>
</comment>
<feature type="compositionally biased region" description="Low complexity" evidence="6">
    <location>
        <begin position="304"/>
        <end position="313"/>
    </location>
</feature>
<keyword evidence="4 7" id="KW-1133">Transmembrane helix</keyword>
<keyword evidence="3 7" id="KW-0812">Transmembrane</keyword>
<evidence type="ECO:0000256" key="5">
    <source>
        <dbReference type="ARBA" id="ARBA00023136"/>
    </source>
</evidence>
<protein>
    <submittedName>
        <fullName evidence="8">MFS MFS-1 protein</fullName>
    </submittedName>
</protein>
<keyword evidence="9" id="KW-1185">Reference proteome</keyword>
<feature type="transmembrane region" description="Helical" evidence="7">
    <location>
        <begin position="138"/>
        <end position="159"/>
    </location>
</feature>
<comment type="caution">
    <text evidence="8">The sequence shown here is derived from an EMBL/GenBank/DDBJ whole genome shotgun (WGS) entry which is preliminary data.</text>
</comment>
<dbReference type="PANTHER" id="PTHR23504">
    <property type="entry name" value="MAJOR FACILITATOR SUPERFAMILY DOMAIN-CONTAINING PROTEIN 10"/>
    <property type="match status" value="1"/>
</dbReference>
<dbReference type="GO" id="GO:0016020">
    <property type="term" value="C:membrane"/>
    <property type="evidence" value="ECO:0007669"/>
    <property type="project" value="UniProtKB-SubCell"/>
</dbReference>
<dbReference type="AlphaFoldDB" id="A0A5N5QVP6"/>
<dbReference type="GO" id="GO:0022857">
    <property type="term" value="F:transmembrane transporter activity"/>
    <property type="evidence" value="ECO:0007669"/>
    <property type="project" value="InterPro"/>
</dbReference>
<feature type="transmembrane region" description="Helical" evidence="7">
    <location>
        <begin position="271"/>
        <end position="293"/>
    </location>
</feature>
<feature type="transmembrane region" description="Helical" evidence="7">
    <location>
        <begin position="701"/>
        <end position="722"/>
    </location>
</feature>
<sequence>MNPNNDSAMSDDDRPVGDISQLGFGSASRLRPTRISFTQHIRPTRSKLIPDNGPPNTPSLGQPSGVPLGDRVYSIAESATRMSMVIPTGLPTPEATPLPLIPLIVLCITMMGEFLTANVSAPWALFMVESFGVDPAEVGLWTGILISVFFISQFLTSLLWANIAERYGRRVVLVVSLLGSSFSCVAFGTSKSMNFALATRLLQGAFGGAVGVARGSVASISDSTNEAQAYAILGFCWGLGGVAGAIIGGSFESPAKKWEFFAHLPLFVELPYLLPTIVAASITTIGGLLALTLDREGGSRSRDPSLSSDPLDAADAETGFAPVGGNKQLVASPRFVPRPTTPIPEHPPSRHDELSPLRNSSSADAPPITTYGATSPPVPTTDQPEPRFGVPLGERSWTLSSAVSGNSGYGDQYRSRFANGSRRRFSATSLRSAIARRRVGMDEGYGDRYVNNDIDGQEPRLAERVLMANELTVKSIGDLWVASALTMDAEDEDVDEYDEQFLPPPGDSSAISGTSTARPVPIPIMEYRARSVSATRRMAQSGSTLFRDNRPHSLALSANNSSSRLVMYPAIFQNTGLRSPSPAFDLAAGAPDTLAPVNTPNVDVLQPIFEGKPAGYEGPGVNSLEPSLLSQLPLIYGLLALHGTVHDQVFMSYLVTDSDRGGLQLNAGDFARLIAMMSLAQIVFQFYLYPTMGPPLGRFSHLAMFRIGGMLLMISYLSVILIRPFAKSGASGETIMTALTLSTLHTSVPPAYTRSRQWVGSISGLVVTLHWTHSGRLSLVF</sequence>
<feature type="region of interest" description="Disordered" evidence="6">
    <location>
        <begin position="41"/>
        <end position="65"/>
    </location>
</feature>
<evidence type="ECO:0000256" key="4">
    <source>
        <dbReference type="ARBA" id="ARBA00022989"/>
    </source>
</evidence>
<keyword evidence="5 7" id="KW-0472">Membrane</keyword>